<dbReference type="RefSeq" id="WP_310764109.1">
    <property type="nucleotide sequence ID" value="NZ_CP134050.1"/>
</dbReference>
<keyword evidence="4 5" id="KW-0472">Membrane</keyword>
<evidence type="ECO:0000256" key="4">
    <source>
        <dbReference type="ARBA" id="ARBA00023136"/>
    </source>
</evidence>
<name>A0ABY9SYF9_BREBE</name>
<organism evidence="6 7">
    <name type="scientific">Brevibacillus brevis</name>
    <name type="common">Bacillus brevis</name>
    <dbReference type="NCBI Taxonomy" id="1393"/>
    <lineage>
        <taxon>Bacteria</taxon>
        <taxon>Bacillati</taxon>
        <taxon>Bacillota</taxon>
        <taxon>Bacilli</taxon>
        <taxon>Bacillales</taxon>
        <taxon>Paenibacillaceae</taxon>
        <taxon>Brevibacillus</taxon>
    </lineage>
</organism>
<evidence type="ECO:0000256" key="2">
    <source>
        <dbReference type="ARBA" id="ARBA00022692"/>
    </source>
</evidence>
<dbReference type="EMBL" id="CP134050">
    <property type="protein sequence ID" value="WNC12634.1"/>
    <property type="molecule type" value="Genomic_DNA"/>
</dbReference>
<dbReference type="Proteomes" id="UP001256827">
    <property type="component" value="Chromosome"/>
</dbReference>
<evidence type="ECO:0000256" key="3">
    <source>
        <dbReference type="ARBA" id="ARBA00022989"/>
    </source>
</evidence>
<sequence>MDFFWYVMGTVLLQRWGELLLAARNARIIRSLGGYEIGSGHYKFIVALHLLFFVSLVFEVVNGPRLLPVWWPYPFSCFVAAQLLRYWCIWSLGPRWNTRILILPGSPPVARGPYRFLRHPNYLVVAVELFALPITFGAVLTAVMFTVLNGWMLLRVRIPAEERAVYAPKE</sequence>
<evidence type="ECO:0000256" key="5">
    <source>
        <dbReference type="SAM" id="Phobius"/>
    </source>
</evidence>
<accession>A0ABY9SYF9</accession>
<evidence type="ECO:0000256" key="1">
    <source>
        <dbReference type="ARBA" id="ARBA00004141"/>
    </source>
</evidence>
<gene>
    <name evidence="6" type="ORF">RGB73_18075</name>
</gene>
<feature type="transmembrane region" description="Helical" evidence="5">
    <location>
        <begin position="122"/>
        <end position="148"/>
    </location>
</feature>
<dbReference type="Pfam" id="PF04140">
    <property type="entry name" value="ICMT"/>
    <property type="match status" value="1"/>
</dbReference>
<dbReference type="InterPro" id="IPR007269">
    <property type="entry name" value="ICMT_MeTrfase"/>
</dbReference>
<evidence type="ECO:0000313" key="6">
    <source>
        <dbReference type="EMBL" id="WNC12634.1"/>
    </source>
</evidence>
<feature type="transmembrane region" description="Helical" evidence="5">
    <location>
        <begin position="73"/>
        <end position="93"/>
    </location>
</feature>
<reference evidence="6 7" key="1">
    <citation type="submission" date="2023-09" db="EMBL/GenBank/DDBJ databases">
        <title>Complete Genome and Methylome dissection of Bacillus brevis NEB573 original source of BbsI restriction endonuclease.</title>
        <authorList>
            <person name="Fomenkov A."/>
            <person name="Roberts R.D."/>
        </authorList>
    </citation>
    <scope>NUCLEOTIDE SEQUENCE [LARGE SCALE GENOMIC DNA]</scope>
    <source>
        <strain evidence="6 7">NEB573</strain>
    </source>
</reference>
<keyword evidence="7" id="KW-1185">Reference proteome</keyword>
<proteinExistence type="predicted"/>
<keyword evidence="3 5" id="KW-1133">Transmembrane helix</keyword>
<comment type="subcellular location">
    <subcellularLocation>
        <location evidence="1">Membrane</location>
        <topology evidence="1">Multi-pass membrane protein</topology>
    </subcellularLocation>
</comment>
<keyword evidence="2 5" id="KW-0812">Transmembrane</keyword>
<protein>
    <submittedName>
        <fullName evidence="6">Isoprenylcysteine carboxylmethyltransferase family protein</fullName>
    </submittedName>
</protein>
<evidence type="ECO:0000313" key="7">
    <source>
        <dbReference type="Proteomes" id="UP001256827"/>
    </source>
</evidence>
<dbReference type="Gene3D" id="1.20.120.1630">
    <property type="match status" value="1"/>
</dbReference>